<comment type="subunit">
    <text evidence="4">Component of the Mediator complex.</text>
</comment>
<gene>
    <name evidence="4" type="primary">MED11</name>
    <name evidence="6" type="ORF">SLS62_002959</name>
</gene>
<dbReference type="InterPro" id="IPR019404">
    <property type="entry name" value="Mediator_Med11"/>
</dbReference>
<comment type="subcellular location">
    <subcellularLocation>
        <location evidence="1 4">Nucleus</location>
    </subcellularLocation>
</comment>
<dbReference type="Proteomes" id="UP001320420">
    <property type="component" value="Unassembled WGS sequence"/>
</dbReference>
<proteinExistence type="inferred from homology"/>
<dbReference type="AlphaFoldDB" id="A0AAN9V5W3"/>
<dbReference type="Pfam" id="PF10280">
    <property type="entry name" value="Med11"/>
    <property type="match status" value="1"/>
</dbReference>
<keyword evidence="4" id="KW-0805">Transcription regulation</keyword>
<keyword evidence="7" id="KW-1185">Reference proteome</keyword>
<name>A0AAN9V5W3_9PEZI</name>
<organism evidence="6 7">
    <name type="scientific">Diatrype stigma</name>
    <dbReference type="NCBI Taxonomy" id="117547"/>
    <lineage>
        <taxon>Eukaryota</taxon>
        <taxon>Fungi</taxon>
        <taxon>Dikarya</taxon>
        <taxon>Ascomycota</taxon>
        <taxon>Pezizomycotina</taxon>
        <taxon>Sordariomycetes</taxon>
        <taxon>Xylariomycetidae</taxon>
        <taxon>Xylariales</taxon>
        <taxon>Diatrypaceae</taxon>
        <taxon>Diatrype</taxon>
    </lineage>
</organism>
<evidence type="ECO:0000313" key="6">
    <source>
        <dbReference type="EMBL" id="KAK7755144.1"/>
    </source>
</evidence>
<feature type="compositionally biased region" description="Polar residues" evidence="5">
    <location>
        <begin position="105"/>
        <end position="115"/>
    </location>
</feature>
<dbReference type="GO" id="GO:0006357">
    <property type="term" value="P:regulation of transcription by RNA polymerase II"/>
    <property type="evidence" value="ECO:0007669"/>
    <property type="project" value="InterPro"/>
</dbReference>
<evidence type="ECO:0000256" key="5">
    <source>
        <dbReference type="SAM" id="MobiDB-lite"/>
    </source>
</evidence>
<keyword evidence="4" id="KW-0804">Transcription</keyword>
<dbReference type="GO" id="GO:0016592">
    <property type="term" value="C:mediator complex"/>
    <property type="evidence" value="ECO:0007669"/>
    <property type="project" value="InterPro"/>
</dbReference>
<evidence type="ECO:0000256" key="1">
    <source>
        <dbReference type="ARBA" id="ARBA00004123"/>
    </source>
</evidence>
<evidence type="ECO:0000256" key="4">
    <source>
        <dbReference type="RuleBase" id="RU364147"/>
    </source>
</evidence>
<feature type="region of interest" description="Disordered" evidence="5">
    <location>
        <begin position="101"/>
        <end position="129"/>
    </location>
</feature>
<sequence>MNPTTDQQDNFVPFTTAERMQQLGQIDKDIAELLRSASKAIEALGKKEAEGGNAAVPEANPNKVFEGSMNDFIRGLRRVNVGMKRQILGLEEAGIISLRKDEGVTTDSQGTSSHQPRLEPDGEGKIGGLDVGWLNSHNSQIEQQTAAELWSETEAFLQDLLDKQHNLNLNLDADTGGN</sequence>
<evidence type="ECO:0000256" key="3">
    <source>
        <dbReference type="ARBA" id="ARBA00023242"/>
    </source>
</evidence>
<accession>A0AAN9V5W3</accession>
<evidence type="ECO:0000256" key="2">
    <source>
        <dbReference type="ARBA" id="ARBA00008186"/>
    </source>
</evidence>
<keyword evidence="3 4" id="KW-0539">Nucleus</keyword>
<comment type="caution">
    <text evidence="6">The sequence shown here is derived from an EMBL/GenBank/DDBJ whole genome shotgun (WGS) entry which is preliminary data.</text>
</comment>
<keyword evidence="4" id="KW-0010">Activator</keyword>
<dbReference type="Gene3D" id="1.10.287.3490">
    <property type="match status" value="1"/>
</dbReference>
<protein>
    <recommendedName>
        <fullName evidence="4">Mediator of RNA polymerase II transcription subunit 11</fullName>
    </recommendedName>
    <alternativeName>
        <fullName evidence="4">Mediator complex subunit 11</fullName>
    </alternativeName>
</protein>
<comment type="similarity">
    <text evidence="2 4">Belongs to the Mediator complex subunit 11 family.</text>
</comment>
<dbReference type="GO" id="GO:0003712">
    <property type="term" value="F:transcription coregulator activity"/>
    <property type="evidence" value="ECO:0007669"/>
    <property type="project" value="InterPro"/>
</dbReference>
<comment type="function">
    <text evidence="4">Component of the Mediator complex, a coactivator involved in the regulated transcription of nearly all RNA polymerase II-dependent genes. Mediator functions as a bridge to convey information from gene-specific regulatory proteins to the basal RNA polymerase II transcription machinery. Mediator is recruited to promoters by direct interactions with regulatory proteins and serves as a scaffold for the assembly of a functional pre-initiation complex with RNA polymerase II and the general transcription factors.</text>
</comment>
<reference evidence="6 7" key="1">
    <citation type="submission" date="2024-02" db="EMBL/GenBank/DDBJ databases">
        <title>De novo assembly and annotation of 12 fungi associated with fruit tree decline syndrome in Ontario, Canada.</title>
        <authorList>
            <person name="Sulman M."/>
            <person name="Ellouze W."/>
            <person name="Ilyukhin E."/>
        </authorList>
    </citation>
    <scope>NUCLEOTIDE SEQUENCE [LARGE SCALE GENOMIC DNA]</scope>
    <source>
        <strain evidence="6 7">M11/M66-122</strain>
    </source>
</reference>
<dbReference type="EMBL" id="JAKJXP020000015">
    <property type="protein sequence ID" value="KAK7755144.1"/>
    <property type="molecule type" value="Genomic_DNA"/>
</dbReference>
<evidence type="ECO:0000313" key="7">
    <source>
        <dbReference type="Proteomes" id="UP001320420"/>
    </source>
</evidence>